<reference evidence="1 2" key="1">
    <citation type="submission" date="2016-10" db="EMBL/GenBank/DDBJ databases">
        <authorList>
            <person name="de Groot N.N."/>
        </authorList>
    </citation>
    <scope>NUCLEOTIDE SEQUENCE [LARGE SCALE GENOMIC DNA]</scope>
    <source>
        <strain evidence="1 2">GAS522</strain>
    </source>
</reference>
<name>A0A1M6WJK8_9BRAD</name>
<evidence type="ECO:0000313" key="1">
    <source>
        <dbReference type="EMBL" id="SEC83857.1"/>
    </source>
</evidence>
<dbReference type="EMBL" id="FNTI01000001">
    <property type="protein sequence ID" value="SEC83857.1"/>
    <property type="molecule type" value="Genomic_DNA"/>
</dbReference>
<accession>A0A1M6WJK8</accession>
<evidence type="ECO:0000313" key="2">
    <source>
        <dbReference type="Proteomes" id="UP000183208"/>
    </source>
</evidence>
<dbReference type="AlphaFoldDB" id="A0A1M6WJK8"/>
<dbReference type="RefSeq" id="WP_171944944.1">
    <property type="nucleotide sequence ID" value="NZ_FNTI01000001.1"/>
</dbReference>
<proteinExistence type="predicted"/>
<dbReference type="Proteomes" id="UP000183208">
    <property type="component" value="Unassembled WGS sequence"/>
</dbReference>
<gene>
    <name evidence="1" type="ORF">SAMN05444171_2380</name>
</gene>
<organism evidence="1 2">
    <name type="scientific">Bradyrhizobium lablabi</name>
    <dbReference type="NCBI Taxonomy" id="722472"/>
    <lineage>
        <taxon>Bacteria</taxon>
        <taxon>Pseudomonadati</taxon>
        <taxon>Pseudomonadota</taxon>
        <taxon>Alphaproteobacteria</taxon>
        <taxon>Hyphomicrobiales</taxon>
        <taxon>Nitrobacteraceae</taxon>
        <taxon>Bradyrhizobium</taxon>
    </lineage>
</organism>
<sequence length="56" mass="6488">MKTVWIYVTDYGRIGDEDWVKVFSSSDAADEWLEQNDPEGVAWEYPIHDKVTGPLQ</sequence>
<protein>
    <submittedName>
        <fullName evidence="1">Uncharacterized protein</fullName>
    </submittedName>
</protein>